<dbReference type="RefSeq" id="WP_388003195.1">
    <property type="nucleotide sequence ID" value="NZ_JBHUEE010000002.1"/>
</dbReference>
<dbReference type="SUPFAM" id="SSF51905">
    <property type="entry name" value="FAD/NAD(P)-binding domain"/>
    <property type="match status" value="1"/>
</dbReference>
<keyword evidence="5" id="KW-0411">Iron-sulfur</keyword>
<sequence>MTHDGDAATPSGQVARPGQARESVRESARDVPVIGEYEVVVVGGGPAGLMAATAAARAGRSTVLIERYGFLGGAGTMGGLSTFCGLHARVEGEDRRVIRGYADELLDRLTALDGLNDPHLSVQDRIAAQAYDISAYKIAADELVLAGGGELLFHAMAVGLVLSEDGAAGGARIDAVIVESKSGRGAIRGQMFIDGSGDGDLASWAGAPLEVAETLLYPSLMFRINGVDPERAGEAWKTVARLMDEAEAAGTHHFPRKKPIVRPQRHPTEWRSNLTQLSNDDGSPVDGTDVRQLTHGEIQGRRQVRETFDFIKTRTPGFEDSYVVDIAPQIGIRETRRIVGPYQLTEDDILGCADFPDTIGVNGWPVEAHVAGTVAFRFPPEESRGFNQLPFRMIVPDGVANLYAVGRCASMTHRGQSSARVSGPCFAMGQAAGTAADLALGAGVAVGDVDVTALQRRLLDDGAYLGTDRPATHRPAGVR</sequence>
<dbReference type="InterPro" id="IPR036188">
    <property type="entry name" value="FAD/NAD-bd_sf"/>
</dbReference>
<dbReference type="EMBL" id="JBHUEE010000002">
    <property type="protein sequence ID" value="MFD1717279.1"/>
    <property type="molecule type" value="Genomic_DNA"/>
</dbReference>
<keyword evidence="3 7" id="KW-0560">Oxidoreductase</keyword>
<feature type="region of interest" description="Disordered" evidence="6">
    <location>
        <begin position="1"/>
        <end position="27"/>
    </location>
</feature>
<dbReference type="EC" id="1.-.-.-" evidence="7"/>
<evidence type="ECO:0000256" key="1">
    <source>
        <dbReference type="ARBA" id="ARBA00022485"/>
    </source>
</evidence>
<dbReference type="Pfam" id="PF12831">
    <property type="entry name" value="FAD_oxidored"/>
    <property type="match status" value="1"/>
</dbReference>
<accession>A0ABW4L2M1</accession>
<dbReference type="PANTHER" id="PTHR43498:SF1">
    <property type="entry name" value="COB--COM HETERODISULFIDE REDUCTASE IRON-SULFUR SUBUNIT A"/>
    <property type="match status" value="1"/>
</dbReference>
<dbReference type="Gene3D" id="3.50.50.60">
    <property type="entry name" value="FAD/NAD(P)-binding domain"/>
    <property type="match status" value="1"/>
</dbReference>
<keyword evidence="4" id="KW-0408">Iron</keyword>
<dbReference type="Proteomes" id="UP001597277">
    <property type="component" value="Unassembled WGS sequence"/>
</dbReference>
<evidence type="ECO:0000256" key="4">
    <source>
        <dbReference type="ARBA" id="ARBA00023004"/>
    </source>
</evidence>
<evidence type="ECO:0000256" key="3">
    <source>
        <dbReference type="ARBA" id="ARBA00023002"/>
    </source>
</evidence>
<proteinExistence type="predicted"/>
<keyword evidence="8" id="KW-1185">Reference proteome</keyword>
<organism evidence="7 8">
    <name type="scientific">Georgenia deserti</name>
    <dbReference type="NCBI Taxonomy" id="2093781"/>
    <lineage>
        <taxon>Bacteria</taxon>
        <taxon>Bacillati</taxon>
        <taxon>Actinomycetota</taxon>
        <taxon>Actinomycetes</taxon>
        <taxon>Micrococcales</taxon>
        <taxon>Bogoriellaceae</taxon>
        <taxon>Georgenia</taxon>
    </lineage>
</organism>
<protein>
    <submittedName>
        <fullName evidence="7">FAD-dependent oxidoreductase</fullName>
        <ecNumber evidence="7">1.-.-.-</ecNumber>
    </submittedName>
</protein>
<evidence type="ECO:0000256" key="2">
    <source>
        <dbReference type="ARBA" id="ARBA00022723"/>
    </source>
</evidence>
<evidence type="ECO:0000313" key="8">
    <source>
        <dbReference type="Proteomes" id="UP001597277"/>
    </source>
</evidence>
<dbReference type="InterPro" id="IPR039650">
    <property type="entry name" value="HdrA-like"/>
</dbReference>
<reference evidence="8" key="1">
    <citation type="journal article" date="2019" name="Int. J. Syst. Evol. Microbiol.">
        <title>The Global Catalogue of Microorganisms (GCM) 10K type strain sequencing project: providing services to taxonomists for standard genome sequencing and annotation.</title>
        <authorList>
            <consortium name="The Broad Institute Genomics Platform"/>
            <consortium name="The Broad Institute Genome Sequencing Center for Infectious Disease"/>
            <person name="Wu L."/>
            <person name="Ma J."/>
        </authorList>
    </citation>
    <scope>NUCLEOTIDE SEQUENCE [LARGE SCALE GENOMIC DNA]</scope>
    <source>
        <strain evidence="8">JCM 17130</strain>
    </source>
</reference>
<keyword evidence="1" id="KW-0004">4Fe-4S</keyword>
<evidence type="ECO:0000313" key="7">
    <source>
        <dbReference type="EMBL" id="MFD1717279.1"/>
    </source>
</evidence>
<gene>
    <name evidence="7" type="ORF">ACFSE6_05510</name>
</gene>
<dbReference type="PRINTS" id="PR00411">
    <property type="entry name" value="PNDRDTASEI"/>
</dbReference>
<dbReference type="GO" id="GO:0016491">
    <property type="term" value="F:oxidoreductase activity"/>
    <property type="evidence" value="ECO:0007669"/>
    <property type="project" value="UniProtKB-KW"/>
</dbReference>
<keyword evidence="2" id="KW-0479">Metal-binding</keyword>
<evidence type="ECO:0000256" key="6">
    <source>
        <dbReference type="SAM" id="MobiDB-lite"/>
    </source>
</evidence>
<name>A0ABW4L2M1_9MICO</name>
<evidence type="ECO:0000256" key="5">
    <source>
        <dbReference type="ARBA" id="ARBA00023014"/>
    </source>
</evidence>
<dbReference type="PANTHER" id="PTHR43498">
    <property type="entry name" value="FERREDOXIN:COB-COM HETERODISULFIDE REDUCTASE SUBUNIT A"/>
    <property type="match status" value="1"/>
</dbReference>
<comment type="caution">
    <text evidence="7">The sequence shown here is derived from an EMBL/GenBank/DDBJ whole genome shotgun (WGS) entry which is preliminary data.</text>
</comment>